<protein>
    <recommendedName>
        <fullName evidence="4">FAD/NAD(P)-binding domain-containing protein</fullName>
    </recommendedName>
</protein>
<dbReference type="RefSeq" id="XP_069207655.1">
    <property type="nucleotide sequence ID" value="XM_069355584.1"/>
</dbReference>
<dbReference type="InterPro" id="IPR050097">
    <property type="entry name" value="Ferredoxin-NADP_redctase_2"/>
</dbReference>
<dbReference type="Gene3D" id="3.50.50.60">
    <property type="entry name" value="FAD/NAD(P)-binding domain"/>
    <property type="match status" value="2"/>
</dbReference>
<comment type="similarity">
    <text evidence="1">Belongs to the class-II pyridine nucleotide-disulfide oxidoreductase family.</text>
</comment>
<evidence type="ECO:0000313" key="5">
    <source>
        <dbReference type="EMBL" id="KAL1407711.1"/>
    </source>
</evidence>
<gene>
    <name evidence="5" type="ORF">Q8F55_007144</name>
</gene>
<keyword evidence="6" id="KW-1185">Reference proteome</keyword>
<proteinExistence type="inferred from homology"/>
<evidence type="ECO:0000256" key="2">
    <source>
        <dbReference type="ARBA" id="ARBA00022630"/>
    </source>
</evidence>
<sequence length="359" mass="36537">MPAPTLTDLLVVGGGPAGLSAATMFARTLRPGVLYDSGVYRNAPARESHTIPGFDGADPAAYRTKAGADLANYSNIDVRRGAVVSLAREDGAFVATDAEGRVTRARKVVLATGVRDVLPDIPGLAAQWGRRALHCIFCHGTETAHAPMGFLLTPPAEGKVPNAVIVGMILSVWAGIPYPRKVIFTHGMDVATAEGAAAAGVAGYEEVLKLRGFEVVTPRIARVADTGDSLEVSFDGAPPVAVANLLVVPDASEPSADAKAWLTPALLGGPLGFGGALPPVGPDAPPPMMPPRGGVDPRTPTPGLFWAGNAGSPAANVAMAAAHGQVAAAVAAHEIGAEDVATAKATAAKMHAAMGVKRR</sequence>
<dbReference type="PRINTS" id="PR00469">
    <property type="entry name" value="PNDRDTASEII"/>
</dbReference>
<feature type="domain" description="FAD/NAD(P)-binding" evidence="4">
    <location>
        <begin position="8"/>
        <end position="131"/>
    </location>
</feature>
<dbReference type="Proteomes" id="UP001565368">
    <property type="component" value="Unassembled WGS sequence"/>
</dbReference>
<dbReference type="PRINTS" id="PR00368">
    <property type="entry name" value="FADPNR"/>
</dbReference>
<keyword evidence="2" id="KW-0285">Flavoprotein</keyword>
<dbReference type="InterPro" id="IPR023753">
    <property type="entry name" value="FAD/NAD-binding_dom"/>
</dbReference>
<dbReference type="PANTHER" id="PTHR48105">
    <property type="entry name" value="THIOREDOXIN REDUCTASE 1-RELATED-RELATED"/>
    <property type="match status" value="1"/>
</dbReference>
<evidence type="ECO:0000256" key="1">
    <source>
        <dbReference type="ARBA" id="ARBA00009333"/>
    </source>
</evidence>
<dbReference type="GeneID" id="95988187"/>
<evidence type="ECO:0000313" key="6">
    <source>
        <dbReference type="Proteomes" id="UP001565368"/>
    </source>
</evidence>
<dbReference type="EMBL" id="JBBXJM010000005">
    <property type="protein sequence ID" value="KAL1407711.1"/>
    <property type="molecule type" value="Genomic_DNA"/>
</dbReference>
<reference evidence="5 6" key="1">
    <citation type="submission" date="2023-08" db="EMBL/GenBank/DDBJ databases">
        <title>Annotated Genome Sequence of Vanrija albida AlHP1.</title>
        <authorList>
            <person name="Herzog R."/>
        </authorList>
    </citation>
    <scope>NUCLEOTIDE SEQUENCE [LARGE SCALE GENOMIC DNA]</scope>
    <source>
        <strain evidence="5 6">AlHP1</strain>
    </source>
</reference>
<dbReference type="SUPFAM" id="SSF51905">
    <property type="entry name" value="FAD/NAD(P)-binding domain"/>
    <property type="match status" value="1"/>
</dbReference>
<evidence type="ECO:0000259" key="4">
    <source>
        <dbReference type="Pfam" id="PF07992"/>
    </source>
</evidence>
<comment type="caution">
    <text evidence="5">The sequence shown here is derived from an EMBL/GenBank/DDBJ whole genome shotgun (WGS) entry which is preliminary data.</text>
</comment>
<dbReference type="Pfam" id="PF07992">
    <property type="entry name" value="Pyr_redox_2"/>
    <property type="match status" value="1"/>
</dbReference>
<evidence type="ECO:0000256" key="3">
    <source>
        <dbReference type="ARBA" id="ARBA00023002"/>
    </source>
</evidence>
<organism evidence="5 6">
    <name type="scientific">Vanrija albida</name>
    <dbReference type="NCBI Taxonomy" id="181172"/>
    <lineage>
        <taxon>Eukaryota</taxon>
        <taxon>Fungi</taxon>
        <taxon>Dikarya</taxon>
        <taxon>Basidiomycota</taxon>
        <taxon>Agaricomycotina</taxon>
        <taxon>Tremellomycetes</taxon>
        <taxon>Trichosporonales</taxon>
        <taxon>Trichosporonaceae</taxon>
        <taxon>Vanrija</taxon>
    </lineage>
</organism>
<accession>A0ABR3PZ14</accession>
<keyword evidence="3" id="KW-0560">Oxidoreductase</keyword>
<name>A0ABR3PZ14_9TREE</name>
<dbReference type="InterPro" id="IPR036188">
    <property type="entry name" value="FAD/NAD-bd_sf"/>
</dbReference>